<reference evidence="1" key="1">
    <citation type="submission" date="2014-11" db="EMBL/GenBank/DDBJ databases">
        <authorList>
            <person name="Amaro Gonzalez C."/>
        </authorList>
    </citation>
    <scope>NUCLEOTIDE SEQUENCE</scope>
</reference>
<name>A0A0E9W3U3_ANGAN</name>
<evidence type="ECO:0000313" key="1">
    <source>
        <dbReference type="EMBL" id="JAH85044.1"/>
    </source>
</evidence>
<organism evidence="1">
    <name type="scientific">Anguilla anguilla</name>
    <name type="common">European freshwater eel</name>
    <name type="synonym">Muraena anguilla</name>
    <dbReference type="NCBI Taxonomy" id="7936"/>
    <lineage>
        <taxon>Eukaryota</taxon>
        <taxon>Metazoa</taxon>
        <taxon>Chordata</taxon>
        <taxon>Craniata</taxon>
        <taxon>Vertebrata</taxon>
        <taxon>Euteleostomi</taxon>
        <taxon>Actinopterygii</taxon>
        <taxon>Neopterygii</taxon>
        <taxon>Teleostei</taxon>
        <taxon>Anguilliformes</taxon>
        <taxon>Anguillidae</taxon>
        <taxon>Anguilla</taxon>
    </lineage>
</organism>
<dbReference type="EMBL" id="GBXM01023533">
    <property type="protein sequence ID" value="JAH85044.1"/>
    <property type="molecule type" value="Transcribed_RNA"/>
</dbReference>
<sequence length="29" mass="3471">MSNLLYSFCHFKVILTPINFYILKLPELL</sequence>
<accession>A0A0E9W3U3</accession>
<dbReference type="AlphaFoldDB" id="A0A0E9W3U3"/>
<protein>
    <submittedName>
        <fullName evidence="1">Uncharacterized protein</fullName>
    </submittedName>
</protein>
<reference evidence="1" key="2">
    <citation type="journal article" date="2015" name="Fish Shellfish Immunol.">
        <title>Early steps in the European eel (Anguilla anguilla)-Vibrio vulnificus interaction in the gills: Role of the RtxA13 toxin.</title>
        <authorList>
            <person name="Callol A."/>
            <person name="Pajuelo D."/>
            <person name="Ebbesson L."/>
            <person name="Teles M."/>
            <person name="MacKenzie S."/>
            <person name="Amaro C."/>
        </authorList>
    </citation>
    <scope>NUCLEOTIDE SEQUENCE</scope>
</reference>
<proteinExistence type="predicted"/>